<sequence>MSGAGGGALAPSVPESESATYDFARVRRRAAAVHRRRGRAVNAMNILTPPGHAYQNGGKPWGS</sequence>
<evidence type="ECO:0000256" key="1">
    <source>
        <dbReference type="SAM" id="MobiDB-lite"/>
    </source>
</evidence>
<keyword evidence="3" id="KW-1185">Reference proteome</keyword>
<organism evidence="2 3">
    <name type="scientific">Streptomyces similanensis</name>
    <dbReference type="NCBI Taxonomy" id="1274988"/>
    <lineage>
        <taxon>Bacteria</taxon>
        <taxon>Bacillati</taxon>
        <taxon>Actinomycetota</taxon>
        <taxon>Actinomycetes</taxon>
        <taxon>Kitasatosporales</taxon>
        <taxon>Streptomycetaceae</taxon>
        <taxon>Streptomyces</taxon>
    </lineage>
</organism>
<gene>
    <name evidence="2" type="ORF">GCM10023336_09000</name>
</gene>
<dbReference type="Proteomes" id="UP001500124">
    <property type="component" value="Unassembled WGS sequence"/>
</dbReference>
<reference evidence="3" key="1">
    <citation type="journal article" date="2019" name="Int. J. Syst. Evol. Microbiol.">
        <title>The Global Catalogue of Microorganisms (GCM) 10K type strain sequencing project: providing services to taxonomists for standard genome sequencing and annotation.</title>
        <authorList>
            <consortium name="The Broad Institute Genomics Platform"/>
            <consortium name="The Broad Institute Genome Sequencing Center for Infectious Disease"/>
            <person name="Wu L."/>
            <person name="Ma J."/>
        </authorList>
    </citation>
    <scope>NUCLEOTIDE SEQUENCE [LARGE SCALE GENOMIC DNA]</scope>
    <source>
        <strain evidence="3">JCM 18410</strain>
    </source>
</reference>
<comment type="caution">
    <text evidence="2">The sequence shown here is derived from an EMBL/GenBank/DDBJ whole genome shotgun (WGS) entry which is preliminary data.</text>
</comment>
<name>A0ABP9JXY7_9ACTN</name>
<evidence type="ECO:0000313" key="3">
    <source>
        <dbReference type="Proteomes" id="UP001500124"/>
    </source>
</evidence>
<feature type="region of interest" description="Disordered" evidence="1">
    <location>
        <begin position="1"/>
        <end position="21"/>
    </location>
</feature>
<accession>A0ABP9JXY7</accession>
<proteinExistence type="predicted"/>
<protein>
    <submittedName>
        <fullName evidence="2">Uncharacterized protein</fullName>
    </submittedName>
</protein>
<dbReference type="EMBL" id="BAABKC010000011">
    <property type="protein sequence ID" value="GAA5045379.1"/>
    <property type="molecule type" value="Genomic_DNA"/>
</dbReference>
<evidence type="ECO:0000313" key="2">
    <source>
        <dbReference type="EMBL" id="GAA5045379.1"/>
    </source>
</evidence>